<reference evidence="1 2" key="1">
    <citation type="submission" date="2019-10" db="EMBL/GenBank/DDBJ databases">
        <title>Whole genome shotgun sequence of Acrocarpospora macrocephala NBRC 16266.</title>
        <authorList>
            <person name="Ichikawa N."/>
            <person name="Kimura A."/>
            <person name="Kitahashi Y."/>
            <person name="Komaki H."/>
            <person name="Oguchi A."/>
        </authorList>
    </citation>
    <scope>NUCLEOTIDE SEQUENCE [LARGE SCALE GENOMIC DNA]</scope>
    <source>
        <strain evidence="1 2">NBRC 16266</strain>
    </source>
</reference>
<proteinExistence type="predicted"/>
<gene>
    <name evidence="1" type="ORF">Amac_012250</name>
</gene>
<evidence type="ECO:0000313" key="2">
    <source>
        <dbReference type="Proteomes" id="UP000331127"/>
    </source>
</evidence>
<evidence type="ECO:0000313" key="1">
    <source>
        <dbReference type="EMBL" id="GES07630.1"/>
    </source>
</evidence>
<organism evidence="1 2">
    <name type="scientific">Acrocarpospora macrocephala</name>
    <dbReference type="NCBI Taxonomy" id="150177"/>
    <lineage>
        <taxon>Bacteria</taxon>
        <taxon>Bacillati</taxon>
        <taxon>Actinomycetota</taxon>
        <taxon>Actinomycetes</taxon>
        <taxon>Streptosporangiales</taxon>
        <taxon>Streptosporangiaceae</taxon>
        <taxon>Acrocarpospora</taxon>
    </lineage>
</organism>
<protein>
    <submittedName>
        <fullName evidence="1">Uncharacterized protein</fullName>
    </submittedName>
</protein>
<dbReference type="AlphaFoldDB" id="A0A5M3WH61"/>
<sequence length="108" mass="11747">MRKAWDIISTVNDFDLTDFAAAVHDRAPGWESAGVLWQLTIGPARDKAAAWVTCEDAHRATKLTIWTSGEAELDLGDLASGTITSVHYDLANSEDLAACLDDLTQHFS</sequence>
<dbReference type="Proteomes" id="UP000331127">
    <property type="component" value="Unassembled WGS sequence"/>
</dbReference>
<dbReference type="EMBL" id="BLAE01000007">
    <property type="protein sequence ID" value="GES07630.1"/>
    <property type="molecule type" value="Genomic_DNA"/>
</dbReference>
<name>A0A5M3WH61_9ACTN</name>
<keyword evidence="2" id="KW-1185">Reference proteome</keyword>
<accession>A0A5M3WH61</accession>
<comment type="caution">
    <text evidence="1">The sequence shown here is derived from an EMBL/GenBank/DDBJ whole genome shotgun (WGS) entry which is preliminary data.</text>
</comment>